<dbReference type="PANTHER" id="PTHR31596:SF1">
    <property type="entry name" value="T-CELL ACTIVATION INHIBITOR, MITOCHONDRIAL"/>
    <property type="match status" value="1"/>
</dbReference>
<gene>
    <name evidence="4" type="primary">LOC106468663</name>
</gene>
<dbReference type="PANTHER" id="PTHR31596">
    <property type="entry name" value="T-CELL ACTIVATION INHIBITOR, MITOCHONDRIAL"/>
    <property type="match status" value="1"/>
</dbReference>
<dbReference type="RefSeq" id="XP_022252726.1">
    <property type="nucleotide sequence ID" value="XM_022397018.1"/>
</dbReference>
<evidence type="ECO:0000259" key="1">
    <source>
        <dbReference type="Pfam" id="PF14687"/>
    </source>
</evidence>
<dbReference type="Proteomes" id="UP000694941">
    <property type="component" value="Unplaced"/>
</dbReference>
<dbReference type="InterPro" id="IPR027986">
    <property type="entry name" value="TCAIM"/>
</dbReference>
<dbReference type="InterPro" id="IPR027989">
    <property type="entry name" value="DUF4461"/>
</dbReference>
<sequence>MNYEVELMQVQLIVRIAIRVRRTYSSFHTYKTKITSLTTQEVSTALRPFYFTVHPDLFWQYPAEKEVNENSLKQLNQYFEGLLQSCQPKQINLTFYLRDPKSQLLDDTPRGKFKTVKIHLYHKDVHSAVHSVLSSCCISTKYLDNLTHSQLQGPLQSASQPSSAAEEEFSFSFQKNPKQNEYWWGWKFGEDPSEEVEEKLHSEPEIGLRGWLRDNIDKARSKLEKYRPLREETERLRNDLKERLTLEDIIWDCGWGSSHFRGCLLSFQGLAAQHPKEMEILKGRTLVFGYHTGVSFDGHIILSSEDVRHNWLDLINVVWKYDCYLEEVPATERALSEVLRGIRIDHRKFQPAVMVEKYIQQLRKLTSALYRYRWQKGFPDQWPRRLTHFKLVVE</sequence>
<feature type="domain" description="DUF4461" evidence="2">
    <location>
        <begin position="208"/>
        <end position="394"/>
    </location>
</feature>
<dbReference type="Pfam" id="PF14688">
    <property type="entry name" value="DUF4461"/>
    <property type="match status" value="1"/>
</dbReference>
<reference evidence="4" key="1">
    <citation type="submission" date="2025-08" db="UniProtKB">
        <authorList>
            <consortium name="RefSeq"/>
        </authorList>
    </citation>
    <scope>IDENTIFICATION</scope>
    <source>
        <tissue evidence="4">Muscle</tissue>
    </source>
</reference>
<protein>
    <submittedName>
        <fullName evidence="4">T-cell activation inhibitor, mitochondrial-like isoform X1</fullName>
    </submittedName>
</protein>
<dbReference type="GeneID" id="106468663"/>
<name>A0ABM1TA20_LIMPO</name>
<organism evidence="3 4">
    <name type="scientific">Limulus polyphemus</name>
    <name type="common">Atlantic horseshoe crab</name>
    <dbReference type="NCBI Taxonomy" id="6850"/>
    <lineage>
        <taxon>Eukaryota</taxon>
        <taxon>Metazoa</taxon>
        <taxon>Ecdysozoa</taxon>
        <taxon>Arthropoda</taxon>
        <taxon>Chelicerata</taxon>
        <taxon>Merostomata</taxon>
        <taxon>Xiphosura</taxon>
        <taxon>Limulidae</taxon>
        <taxon>Limulus</taxon>
    </lineage>
</organism>
<dbReference type="InterPro" id="IPR028031">
    <property type="entry name" value="DUF4460"/>
</dbReference>
<feature type="domain" description="DUF4460" evidence="1">
    <location>
        <begin position="36"/>
        <end position="136"/>
    </location>
</feature>
<accession>A0ABM1TA20</accession>
<evidence type="ECO:0000313" key="4">
    <source>
        <dbReference type="RefSeq" id="XP_022252726.1"/>
    </source>
</evidence>
<proteinExistence type="predicted"/>
<evidence type="ECO:0000259" key="2">
    <source>
        <dbReference type="Pfam" id="PF14688"/>
    </source>
</evidence>
<evidence type="ECO:0000313" key="3">
    <source>
        <dbReference type="Proteomes" id="UP000694941"/>
    </source>
</evidence>
<dbReference type="Pfam" id="PF14687">
    <property type="entry name" value="DUF4460"/>
    <property type="match status" value="1"/>
</dbReference>
<keyword evidence="3" id="KW-1185">Reference proteome</keyword>